<feature type="transmembrane region" description="Helical" evidence="1">
    <location>
        <begin position="203"/>
        <end position="222"/>
    </location>
</feature>
<feature type="transmembrane region" description="Helical" evidence="1">
    <location>
        <begin position="156"/>
        <end position="173"/>
    </location>
</feature>
<evidence type="ECO:0008006" key="4">
    <source>
        <dbReference type="Google" id="ProtNLM"/>
    </source>
</evidence>
<sequence length="399" mass="45100">MKESIVYYAFYFQAVIRYCIIPMGVSLGDSIGVGRNSFNGTTAIFIMGFELLAIFLLFMHQNSKQQNKNSQNVILISKNYWIYLFAGAMFLVIASSGFLNKVNFLWDFANYVEKYEGTGEEVEFDSIGGVLFGPFRIILLLIFASFILGSKKLRQFQKLFLLVLLMGGMSSFIVGASRLSILLFILPFYLTLNTILDKRSKKIVGASLLSLMVPVLLFASLAKFTRGDNVASTESILNASSLNAYFAGPGNIAVGVDTFEKQENKTYLPSLFNDLLQNIPLLSKITDDTYKTNMAFNKEIFGHSLWQTQIVPLSISGLFHFNIYGVGFYAVLCLFLSLQLERKAKQEEYLPYKYAFYSLSITLSMIFMLNIGSMMASIFRTLIFVYLPFAVMRFLNKIK</sequence>
<dbReference type="EMBL" id="BLBC01000005">
    <property type="protein sequence ID" value="GET45343.1"/>
    <property type="molecule type" value="Genomic_DNA"/>
</dbReference>
<feature type="transmembrane region" description="Helical" evidence="1">
    <location>
        <begin position="37"/>
        <end position="59"/>
    </location>
</feature>
<feature type="transmembrane region" description="Helical" evidence="1">
    <location>
        <begin position="80"/>
        <end position="99"/>
    </location>
</feature>
<feature type="transmembrane region" description="Helical" evidence="1">
    <location>
        <begin position="179"/>
        <end position="196"/>
    </location>
</feature>
<feature type="transmembrane region" description="Helical" evidence="1">
    <location>
        <begin position="352"/>
        <end position="371"/>
    </location>
</feature>
<evidence type="ECO:0000256" key="1">
    <source>
        <dbReference type="SAM" id="Phobius"/>
    </source>
</evidence>
<accession>A0A5M4B6W1</accession>
<keyword evidence="1" id="KW-0472">Membrane</keyword>
<keyword evidence="1" id="KW-0812">Transmembrane</keyword>
<name>A0A5M4B6W1_9FLAO</name>
<comment type="caution">
    <text evidence="2">The sequence shown here is derived from an EMBL/GenBank/DDBJ whole genome shotgun (WGS) entry which is preliminary data.</text>
</comment>
<evidence type="ECO:0000313" key="3">
    <source>
        <dbReference type="Proteomes" id="UP000398217"/>
    </source>
</evidence>
<gene>
    <name evidence="2" type="ORF">RCZ01_06450</name>
</gene>
<organism evidence="2 3">
    <name type="scientific">Capnocytophaga felis</name>
    <dbReference type="NCBI Taxonomy" id="2267611"/>
    <lineage>
        <taxon>Bacteria</taxon>
        <taxon>Pseudomonadati</taxon>
        <taxon>Bacteroidota</taxon>
        <taxon>Flavobacteriia</taxon>
        <taxon>Flavobacteriales</taxon>
        <taxon>Flavobacteriaceae</taxon>
        <taxon>Capnocytophaga</taxon>
    </lineage>
</organism>
<keyword evidence="3" id="KW-1185">Reference proteome</keyword>
<feature type="transmembrane region" description="Helical" evidence="1">
    <location>
        <begin position="5"/>
        <end position="25"/>
    </location>
</feature>
<proteinExistence type="predicted"/>
<protein>
    <recommendedName>
        <fullName evidence="4">Oligosaccharide repeat unit polymerase</fullName>
    </recommendedName>
</protein>
<feature type="transmembrane region" description="Helical" evidence="1">
    <location>
        <begin position="377"/>
        <end position="395"/>
    </location>
</feature>
<feature type="transmembrane region" description="Helical" evidence="1">
    <location>
        <begin position="127"/>
        <end position="149"/>
    </location>
</feature>
<feature type="transmembrane region" description="Helical" evidence="1">
    <location>
        <begin position="321"/>
        <end position="340"/>
    </location>
</feature>
<keyword evidence="1" id="KW-1133">Transmembrane helix</keyword>
<dbReference type="Proteomes" id="UP000398217">
    <property type="component" value="Unassembled WGS sequence"/>
</dbReference>
<evidence type="ECO:0000313" key="2">
    <source>
        <dbReference type="EMBL" id="GET45343.1"/>
    </source>
</evidence>
<reference evidence="3" key="1">
    <citation type="journal article" date="2020" name="Int. J. Syst. Evol. Microbiol.">
        <title>Capnocytophaga felis sp. nov. isolated from the feline oral cavity.</title>
        <authorList>
            <person name="Suzuki M."/>
            <person name="Umeda K."/>
            <person name="Kimura M."/>
            <person name="Imaoka K."/>
            <person name="Morikawa S."/>
            <person name="Maeda K."/>
        </authorList>
    </citation>
    <scope>NUCLEOTIDE SEQUENCE [LARGE SCALE GENOMIC DNA]</scope>
    <source>
        <strain evidence="3">KC07070</strain>
    </source>
</reference>
<dbReference type="AlphaFoldDB" id="A0A5M4B6W1"/>